<keyword evidence="6" id="KW-0378">Hydrolase</keyword>
<feature type="active site" description="Proton donor/acceptor" evidence="9">
    <location>
        <position position="362"/>
    </location>
</feature>
<evidence type="ECO:0000256" key="8">
    <source>
        <dbReference type="ARBA" id="ARBA00023180"/>
    </source>
</evidence>
<dbReference type="PANTHER" id="PTHR11532">
    <property type="entry name" value="PROTEASE M14 CARBOXYPEPTIDASE"/>
    <property type="match status" value="1"/>
</dbReference>
<dbReference type="FunFam" id="3.40.630.10:FF:000020">
    <property type="entry name" value="Carboxypeptidase D"/>
    <property type="match status" value="1"/>
</dbReference>
<dbReference type="AlphaFoldDB" id="A0A814JPK0"/>
<evidence type="ECO:0000313" key="12">
    <source>
        <dbReference type="EMBL" id="CAF3810763.1"/>
    </source>
</evidence>
<evidence type="ECO:0000256" key="4">
    <source>
        <dbReference type="ARBA" id="ARBA00022670"/>
    </source>
</evidence>
<dbReference type="SMART" id="SM00631">
    <property type="entry name" value="Zn_pept"/>
    <property type="match status" value="1"/>
</dbReference>
<keyword evidence="5" id="KW-0479">Metal-binding</keyword>
<dbReference type="EMBL" id="CAJNOQ010004013">
    <property type="protein sequence ID" value="CAF1040500.1"/>
    <property type="molecule type" value="Genomic_DNA"/>
</dbReference>
<comment type="caution">
    <text evidence="11">The sequence shown here is derived from an EMBL/GenBank/DDBJ whole genome shotgun (WGS) entry which is preliminary data.</text>
</comment>
<evidence type="ECO:0000256" key="3">
    <source>
        <dbReference type="ARBA" id="ARBA00022645"/>
    </source>
</evidence>
<evidence type="ECO:0000313" key="13">
    <source>
        <dbReference type="Proteomes" id="UP000663829"/>
    </source>
</evidence>
<dbReference type="CDD" id="cd03858">
    <property type="entry name" value="M14_CP_N-E_like"/>
    <property type="match status" value="1"/>
</dbReference>
<dbReference type="Pfam" id="PF13620">
    <property type="entry name" value="CarboxypepD_reg"/>
    <property type="match status" value="1"/>
</dbReference>
<evidence type="ECO:0000256" key="7">
    <source>
        <dbReference type="ARBA" id="ARBA00022833"/>
    </source>
</evidence>
<evidence type="ECO:0000256" key="5">
    <source>
        <dbReference type="ARBA" id="ARBA00022723"/>
    </source>
</evidence>
<dbReference type="SUPFAM" id="SSF53187">
    <property type="entry name" value="Zn-dependent exopeptidases"/>
    <property type="match status" value="1"/>
</dbReference>
<dbReference type="GO" id="GO:0006518">
    <property type="term" value="P:peptide metabolic process"/>
    <property type="evidence" value="ECO:0007669"/>
    <property type="project" value="TreeGrafter"/>
</dbReference>
<dbReference type="Pfam" id="PF00246">
    <property type="entry name" value="Peptidase_M14"/>
    <property type="match status" value="1"/>
</dbReference>
<dbReference type="InterPro" id="IPR008969">
    <property type="entry name" value="CarboxyPept-like_regulatory"/>
</dbReference>
<accession>A0A814JPK0</accession>
<dbReference type="InterPro" id="IPR000834">
    <property type="entry name" value="Peptidase_M14"/>
</dbReference>
<dbReference type="CDD" id="cd11308">
    <property type="entry name" value="Peptidase_M14NE-CP-C_like"/>
    <property type="match status" value="1"/>
</dbReference>
<dbReference type="InterPro" id="IPR057246">
    <property type="entry name" value="CARBOXYPEPT_ZN_1"/>
</dbReference>
<keyword evidence="3" id="KW-0121">Carboxypeptidase</keyword>
<evidence type="ECO:0000256" key="2">
    <source>
        <dbReference type="ARBA" id="ARBA00005988"/>
    </source>
</evidence>
<dbReference type="Proteomes" id="UP000681722">
    <property type="component" value="Unassembled WGS sequence"/>
</dbReference>
<sequence length="503" mass="57635">MRTLCSMRTFREAPVMIRLAIFKSGILSKLDYGSVVYDSKWHGDQVEIDNGNHHNTKEMFSILQNVHERCPEITYIYDLPLKSVQERPLRVIVFSDNPTEHEPLEPEFKYIGNMHGNEVVGRELLLNLAEYLCNEYKFNNNENIKKLVDNTRIHLMPSMNPDGWEIAAANAWNTTGQQNFPDIKTMLKEEGTTDWTAGRANANGIDLNRNFPNLDEVIYEYNHLANHRNNHLNIETFIALTTGSDCHDNPYQIETVTVAFWIMQSSFVLSANLHNGDLVANYPYDDSELHVKTYSPSPDDPLFQQLAESYSYSHSKMAKSAKPCATDLFQDGITNGANWYPVCGGMQDFNYLASNCFELTLELGCRKFPPGKHLAGLWDDNKDALINFMWQTHLGIKGLINDEDNEPIYNATIKVFQLVNGHWKYIDHDVTSAKNGDYWRLLTDGSYAILVKKSGYETSIKYVDVQNGKDVEAQRVDFTLNSQMSNKRSHIQALLKRLMKKNY</sequence>
<evidence type="ECO:0000313" key="11">
    <source>
        <dbReference type="EMBL" id="CAF1040500.1"/>
    </source>
</evidence>
<dbReference type="InterPro" id="IPR050753">
    <property type="entry name" value="Peptidase_M14_domain"/>
</dbReference>
<dbReference type="OrthoDB" id="10249045at2759"/>
<dbReference type="Gene3D" id="3.40.630.10">
    <property type="entry name" value="Zn peptidases"/>
    <property type="match status" value="1"/>
</dbReference>
<dbReference type="Gene3D" id="2.60.40.1120">
    <property type="entry name" value="Carboxypeptidase-like, regulatory domain"/>
    <property type="match status" value="1"/>
</dbReference>
<evidence type="ECO:0000259" key="10">
    <source>
        <dbReference type="PROSITE" id="PS52035"/>
    </source>
</evidence>
<dbReference type="GO" id="GO:0004181">
    <property type="term" value="F:metallocarboxypeptidase activity"/>
    <property type="evidence" value="ECO:0007669"/>
    <property type="project" value="InterPro"/>
</dbReference>
<comment type="similarity">
    <text evidence="2 9">Belongs to the peptidase M14 family.</text>
</comment>
<feature type="domain" description="Peptidase M14" evidence="10">
    <location>
        <begin position="52"/>
        <end position="392"/>
    </location>
</feature>
<evidence type="ECO:0000256" key="9">
    <source>
        <dbReference type="PROSITE-ProRule" id="PRU01379"/>
    </source>
</evidence>
<dbReference type="PROSITE" id="PS52035">
    <property type="entry name" value="PEPTIDASE_M14"/>
    <property type="match status" value="1"/>
</dbReference>
<keyword evidence="7" id="KW-0862">Zinc</keyword>
<evidence type="ECO:0000256" key="1">
    <source>
        <dbReference type="ARBA" id="ARBA00001947"/>
    </source>
</evidence>
<protein>
    <recommendedName>
        <fullName evidence="10">Peptidase M14 domain-containing protein</fullName>
    </recommendedName>
</protein>
<proteinExistence type="inferred from homology"/>
<dbReference type="GO" id="GO:0005615">
    <property type="term" value="C:extracellular space"/>
    <property type="evidence" value="ECO:0007669"/>
    <property type="project" value="TreeGrafter"/>
</dbReference>
<reference evidence="11" key="1">
    <citation type="submission" date="2021-02" db="EMBL/GenBank/DDBJ databases">
        <authorList>
            <person name="Nowell W R."/>
        </authorList>
    </citation>
    <scope>NUCLEOTIDE SEQUENCE</scope>
</reference>
<dbReference type="GO" id="GO:0008270">
    <property type="term" value="F:zinc ion binding"/>
    <property type="evidence" value="ECO:0007669"/>
    <property type="project" value="InterPro"/>
</dbReference>
<dbReference type="PROSITE" id="PS00132">
    <property type="entry name" value="CARBOXYPEPT_ZN_1"/>
    <property type="match status" value="1"/>
</dbReference>
<comment type="cofactor">
    <cofactor evidence="1">
        <name>Zn(2+)</name>
        <dbReference type="ChEBI" id="CHEBI:29105"/>
    </cofactor>
</comment>
<dbReference type="PRINTS" id="PR00765">
    <property type="entry name" value="CRBOXYPTASEA"/>
</dbReference>
<dbReference type="Proteomes" id="UP000663829">
    <property type="component" value="Unassembled WGS sequence"/>
</dbReference>
<keyword evidence="8" id="KW-0325">Glycoprotein</keyword>
<name>A0A814JPK0_9BILA</name>
<organism evidence="11 13">
    <name type="scientific">Didymodactylos carnosus</name>
    <dbReference type="NCBI Taxonomy" id="1234261"/>
    <lineage>
        <taxon>Eukaryota</taxon>
        <taxon>Metazoa</taxon>
        <taxon>Spiralia</taxon>
        <taxon>Gnathifera</taxon>
        <taxon>Rotifera</taxon>
        <taxon>Eurotatoria</taxon>
        <taxon>Bdelloidea</taxon>
        <taxon>Philodinida</taxon>
        <taxon>Philodinidae</taxon>
        <taxon>Didymodactylos</taxon>
    </lineage>
</organism>
<keyword evidence="4" id="KW-0645">Protease</keyword>
<dbReference type="EMBL" id="CAJOBC010004013">
    <property type="protein sequence ID" value="CAF3810763.1"/>
    <property type="molecule type" value="Genomic_DNA"/>
</dbReference>
<dbReference type="SUPFAM" id="SSF49464">
    <property type="entry name" value="Carboxypeptidase regulatory domain-like"/>
    <property type="match status" value="1"/>
</dbReference>
<dbReference type="GO" id="GO:0016485">
    <property type="term" value="P:protein processing"/>
    <property type="evidence" value="ECO:0007669"/>
    <property type="project" value="TreeGrafter"/>
</dbReference>
<gene>
    <name evidence="11" type="ORF">GPM918_LOCUS15752</name>
    <name evidence="12" type="ORF">SRO942_LOCUS15752</name>
</gene>
<dbReference type="PANTHER" id="PTHR11532:SF93">
    <property type="entry name" value="CARBOXYPEPTIDASE E"/>
    <property type="match status" value="1"/>
</dbReference>
<keyword evidence="13" id="KW-1185">Reference proteome</keyword>
<evidence type="ECO:0000256" key="6">
    <source>
        <dbReference type="ARBA" id="ARBA00022801"/>
    </source>
</evidence>